<keyword evidence="3 7" id="KW-1133">Transmembrane helix</keyword>
<dbReference type="Proteomes" id="UP000189800">
    <property type="component" value="Unassembled WGS sequence"/>
</dbReference>
<evidence type="ECO:0000256" key="1">
    <source>
        <dbReference type="ARBA" id="ARBA00022475"/>
    </source>
</evidence>
<protein>
    <recommendedName>
        <fullName evidence="7">Endolytic murein transglycosylase</fullName>
        <ecNumber evidence="7">4.2.2.29</ecNumber>
    </recommendedName>
    <alternativeName>
        <fullName evidence="7">Peptidoglycan lytic transglycosylase</fullName>
    </alternativeName>
    <alternativeName>
        <fullName evidence="7">Peptidoglycan polymerization terminase</fullName>
    </alternativeName>
</protein>
<dbReference type="HAMAP" id="MF_02065">
    <property type="entry name" value="MltG"/>
    <property type="match status" value="1"/>
</dbReference>
<keyword evidence="9" id="KW-1185">Reference proteome</keyword>
<keyword evidence="6 7" id="KW-0961">Cell wall biogenesis/degradation</keyword>
<dbReference type="PANTHER" id="PTHR30518">
    <property type="entry name" value="ENDOLYTIC MUREIN TRANSGLYCOSYLASE"/>
    <property type="match status" value="1"/>
</dbReference>
<comment type="caution">
    <text evidence="8">The sequence shown here is derived from an EMBL/GenBank/DDBJ whole genome shotgun (WGS) entry which is preliminary data.</text>
</comment>
<organism evidence="8 9">
    <name type="scientific">Moraxella pluranimalium</name>
    <dbReference type="NCBI Taxonomy" id="470453"/>
    <lineage>
        <taxon>Bacteria</taxon>
        <taxon>Pseudomonadati</taxon>
        <taxon>Pseudomonadota</taxon>
        <taxon>Gammaproteobacteria</taxon>
        <taxon>Moraxellales</taxon>
        <taxon>Moraxellaceae</taxon>
        <taxon>Moraxella</taxon>
    </lineage>
</organism>
<evidence type="ECO:0000313" key="9">
    <source>
        <dbReference type="Proteomes" id="UP000189800"/>
    </source>
</evidence>
<evidence type="ECO:0000256" key="6">
    <source>
        <dbReference type="ARBA" id="ARBA00023316"/>
    </source>
</evidence>
<evidence type="ECO:0000313" key="8">
    <source>
        <dbReference type="EMBL" id="OOS23270.1"/>
    </source>
</evidence>
<keyword evidence="1 7" id="KW-1003">Cell membrane</keyword>
<dbReference type="CDD" id="cd08010">
    <property type="entry name" value="MltG_like"/>
    <property type="match status" value="1"/>
</dbReference>
<evidence type="ECO:0000256" key="4">
    <source>
        <dbReference type="ARBA" id="ARBA00023136"/>
    </source>
</evidence>
<dbReference type="AlphaFoldDB" id="A0A1T0CLP6"/>
<keyword evidence="7" id="KW-0997">Cell inner membrane</keyword>
<dbReference type="PANTHER" id="PTHR30518:SF2">
    <property type="entry name" value="ENDOLYTIC MUREIN TRANSGLYCOSYLASE"/>
    <property type="match status" value="1"/>
</dbReference>
<comment type="function">
    <text evidence="7">Functions as a peptidoglycan terminase that cleaves nascent peptidoglycan strands endolytically to terminate their elongation.</text>
</comment>
<dbReference type="EMBL" id="MUYU01000018">
    <property type="protein sequence ID" value="OOS23270.1"/>
    <property type="molecule type" value="Genomic_DNA"/>
</dbReference>
<evidence type="ECO:0000256" key="7">
    <source>
        <dbReference type="HAMAP-Rule" id="MF_02065"/>
    </source>
</evidence>
<name>A0A1T0CLP6_9GAMM</name>
<evidence type="ECO:0000256" key="5">
    <source>
        <dbReference type="ARBA" id="ARBA00023239"/>
    </source>
</evidence>
<dbReference type="GO" id="GO:0009252">
    <property type="term" value="P:peptidoglycan biosynthetic process"/>
    <property type="evidence" value="ECO:0007669"/>
    <property type="project" value="UniProtKB-UniRule"/>
</dbReference>
<dbReference type="GO" id="GO:0005886">
    <property type="term" value="C:plasma membrane"/>
    <property type="evidence" value="ECO:0007669"/>
    <property type="project" value="UniProtKB-UniRule"/>
</dbReference>
<evidence type="ECO:0000256" key="3">
    <source>
        <dbReference type="ARBA" id="ARBA00022989"/>
    </source>
</evidence>
<dbReference type="OrthoDB" id="9814591at2"/>
<comment type="catalytic activity">
    <reaction evidence="7">
        <text>a peptidoglycan chain = a peptidoglycan chain with N-acetyl-1,6-anhydromuramyl-[peptide] at the reducing end + a peptidoglycan chain with N-acetylglucosamine at the non-reducing end.</text>
        <dbReference type="EC" id="4.2.2.29"/>
    </reaction>
</comment>
<dbReference type="STRING" id="470453.B0680_07790"/>
<reference evidence="8 9" key="1">
    <citation type="submission" date="2017-02" db="EMBL/GenBank/DDBJ databases">
        <title>Draft genome sequence of Moraxella pluranimalium CCUG 54913T type strain.</title>
        <authorList>
            <person name="Salva-Serra F."/>
            <person name="Engstrom-Jakobsson H."/>
            <person name="Thorell K."/>
            <person name="Jaen-Luchoro D."/>
            <person name="Gonzales-Siles L."/>
            <person name="Karlsson R."/>
            <person name="Yazdan S."/>
            <person name="Boulund F."/>
            <person name="Johnning A."/>
            <person name="Engstrand L."/>
            <person name="Kristiansson E."/>
            <person name="Moore E."/>
        </authorList>
    </citation>
    <scope>NUCLEOTIDE SEQUENCE [LARGE SCALE GENOMIC DNA]</scope>
    <source>
        <strain evidence="8 9">CCUG 54913</strain>
    </source>
</reference>
<feature type="site" description="Important for catalytic activity" evidence="7">
    <location>
        <position position="220"/>
    </location>
</feature>
<dbReference type="GO" id="GO:0071555">
    <property type="term" value="P:cell wall organization"/>
    <property type="evidence" value="ECO:0007669"/>
    <property type="project" value="UniProtKB-KW"/>
</dbReference>
<keyword evidence="5 7" id="KW-0456">Lyase</keyword>
<dbReference type="Gene3D" id="3.30.160.60">
    <property type="entry name" value="Classic Zinc Finger"/>
    <property type="match status" value="1"/>
</dbReference>
<dbReference type="InterPro" id="IPR003770">
    <property type="entry name" value="MLTG-like"/>
</dbReference>
<keyword evidence="4 7" id="KW-0472">Membrane</keyword>
<comment type="similarity">
    <text evidence="7">Belongs to the transglycosylase MltG family.</text>
</comment>
<dbReference type="GO" id="GO:0008932">
    <property type="term" value="F:lytic endotransglycosylase activity"/>
    <property type="evidence" value="ECO:0007669"/>
    <property type="project" value="UniProtKB-UniRule"/>
</dbReference>
<sequence length="343" mass="37694">MIAIIAVLLLGVLVLYQTIFASSQHPEMNLSVKKGDTYYSLLANESWSGAALSLSPVAKAYLALMANKPLQEGEYTIPSGASLATALGILQQGGKTEQVTIRIIEGKTVKDLYHAIKTTDGVKLELLTPPADGYAWTDVARDNEAVAKALGIESPNGNLEGWFAPNTYHFNKGVSDKAILQKLYDDQKRILDDAWQGRDQNLPYQTPYEALIMASIIEKETGIKSERTLVSSVFVNRLRQGMRLQTDPTIIYGLFDRYDGKIYRSNINEKTAYNTYQIDGLPPTPIALPSAEAIRATMHPDASDVLYFVATGNGGHKFSKTLDEHSKAVAEYRAVMAQKEGSQ</sequence>
<evidence type="ECO:0000256" key="2">
    <source>
        <dbReference type="ARBA" id="ARBA00022692"/>
    </source>
</evidence>
<proteinExistence type="inferred from homology"/>
<dbReference type="EC" id="4.2.2.29" evidence="7"/>
<dbReference type="NCBIfam" id="TIGR00247">
    <property type="entry name" value="endolytic transglycosylase MltG"/>
    <property type="match status" value="1"/>
</dbReference>
<gene>
    <name evidence="7" type="primary">mltG</name>
    <name evidence="8" type="ORF">B0680_07790</name>
</gene>
<keyword evidence="2 7" id="KW-0812">Transmembrane</keyword>
<accession>A0A1T0CLP6</accession>
<dbReference type="Pfam" id="PF02618">
    <property type="entry name" value="YceG"/>
    <property type="match status" value="1"/>
</dbReference>